<dbReference type="RefSeq" id="WP_242870075.1">
    <property type="nucleotide sequence ID" value="NZ_FNPV01000005.1"/>
</dbReference>
<dbReference type="EMBL" id="FNPV01000005">
    <property type="protein sequence ID" value="SDY88485.1"/>
    <property type="molecule type" value="Genomic_DNA"/>
</dbReference>
<protein>
    <submittedName>
        <fullName evidence="1">NanoRNase/pAp phosphatase, hydrolyzes c-di-AMP and oligoRNAs</fullName>
    </submittedName>
</protein>
<evidence type="ECO:0000313" key="1">
    <source>
        <dbReference type="EMBL" id="SDY88485.1"/>
    </source>
</evidence>
<dbReference type="InterPro" id="IPR038763">
    <property type="entry name" value="DHH_sf"/>
</dbReference>
<dbReference type="InterPro" id="IPR016877">
    <property type="entry name" value="UCP028235"/>
</dbReference>
<dbReference type="Gene3D" id="3.10.310.30">
    <property type="match status" value="1"/>
</dbReference>
<dbReference type="STRING" id="159292.SAMN05192546_105131"/>
<dbReference type="PIRSF" id="PIRSF028235">
    <property type="entry name" value="UCP028235"/>
    <property type="match status" value="1"/>
</dbReference>
<dbReference type="AlphaFoldDB" id="A0A1H3NJ66"/>
<gene>
    <name evidence="1" type="ORF">SAMN05192546_105131</name>
</gene>
<dbReference type="SUPFAM" id="SSF64182">
    <property type="entry name" value="DHH phosphoesterases"/>
    <property type="match status" value="1"/>
</dbReference>
<dbReference type="PANTHER" id="PTHR47618:SF1">
    <property type="entry name" value="BIFUNCTIONAL OLIGORIBONUCLEASE AND PAP PHOSPHATASE NRNA"/>
    <property type="match status" value="1"/>
</dbReference>
<sequence>MSRINLENFREDLFSGKKFRLVTRSDFDGLVCAVLLKELNILGDIKFVHPKDVQDGLVELSKQDITTNLPYAEGVFLAFDHHFSETLRITSQPNNHIIDADAKSAARVVYDFFGGKEAYPQVSEEMMIAVDKADAALFDKEEVLNPEGWNLMNFIMDARTGLGRFRNFTISNYDLMMKLIDHCREYSVEEILQLSDVQERVKLYFEQQDLFKEMMKRCTKIEDNIIITDLKKEETIYAGNRFIVYAMYPECNISIQIMKGFRNQNTVMTVGKSIFNRSSKMNIGELLLRYGGGGHANAGTCQVAHEEAEKVLREIIEEIRE</sequence>
<proteinExistence type="predicted"/>
<dbReference type="Proteomes" id="UP000199230">
    <property type="component" value="Unassembled WGS sequence"/>
</dbReference>
<dbReference type="InterPro" id="IPR051319">
    <property type="entry name" value="Oligoribo/pAp-PDE_c-di-AMP_PDE"/>
</dbReference>
<name>A0A1H3NJ66_9FIRM</name>
<reference evidence="1 2" key="1">
    <citation type="submission" date="2016-10" db="EMBL/GenBank/DDBJ databases">
        <authorList>
            <person name="de Groot N.N."/>
        </authorList>
    </citation>
    <scope>NUCLEOTIDE SEQUENCE [LARGE SCALE GENOMIC DNA]</scope>
    <source>
        <strain evidence="1 2">APO</strain>
    </source>
</reference>
<keyword evidence="2" id="KW-1185">Reference proteome</keyword>
<organism evidence="1 2">
    <name type="scientific">Tindallia californiensis</name>
    <dbReference type="NCBI Taxonomy" id="159292"/>
    <lineage>
        <taxon>Bacteria</taxon>
        <taxon>Bacillati</taxon>
        <taxon>Bacillota</taxon>
        <taxon>Clostridia</taxon>
        <taxon>Peptostreptococcales</taxon>
        <taxon>Tindalliaceae</taxon>
        <taxon>Tindallia</taxon>
    </lineage>
</organism>
<dbReference type="PANTHER" id="PTHR47618">
    <property type="entry name" value="BIFUNCTIONAL OLIGORIBONUCLEASE AND PAP PHOSPHATASE NRNA"/>
    <property type="match status" value="1"/>
</dbReference>
<evidence type="ECO:0000313" key="2">
    <source>
        <dbReference type="Proteomes" id="UP000199230"/>
    </source>
</evidence>
<accession>A0A1H3NJ66</accession>